<dbReference type="SMART" id="SM00066">
    <property type="entry name" value="GAL4"/>
    <property type="match status" value="1"/>
</dbReference>
<dbReference type="InterPro" id="IPR036864">
    <property type="entry name" value="Zn2-C6_fun-type_DNA-bd_sf"/>
</dbReference>
<dbReference type="PROSITE" id="PS50048">
    <property type="entry name" value="ZN2_CY6_FUNGAL_2"/>
    <property type="match status" value="1"/>
</dbReference>
<proteinExistence type="predicted"/>
<dbReference type="EMBL" id="BSXU01004172">
    <property type="protein sequence ID" value="GMG41314.1"/>
    <property type="molecule type" value="Genomic_DNA"/>
</dbReference>
<dbReference type="SUPFAM" id="SSF57701">
    <property type="entry name" value="Zn2/Cys6 DNA-binding domain"/>
    <property type="match status" value="1"/>
</dbReference>
<evidence type="ECO:0000256" key="2">
    <source>
        <dbReference type="ARBA" id="ARBA00022833"/>
    </source>
</evidence>
<keyword evidence="1" id="KW-0479">Metal-binding</keyword>
<accession>A0A9W6Z2Z5</accession>
<dbReference type="CDD" id="cd12148">
    <property type="entry name" value="fungal_TF_MHR"/>
    <property type="match status" value="1"/>
</dbReference>
<evidence type="ECO:0000256" key="1">
    <source>
        <dbReference type="ARBA" id="ARBA00022723"/>
    </source>
</evidence>
<keyword evidence="10" id="KW-1185">Reference proteome</keyword>
<dbReference type="GO" id="GO:0006351">
    <property type="term" value="P:DNA-templated transcription"/>
    <property type="evidence" value="ECO:0007669"/>
    <property type="project" value="InterPro"/>
</dbReference>
<evidence type="ECO:0000256" key="7">
    <source>
        <dbReference type="SAM" id="MobiDB-lite"/>
    </source>
</evidence>
<keyword evidence="2" id="KW-0862">Zinc</keyword>
<dbReference type="InterPro" id="IPR001138">
    <property type="entry name" value="Zn2Cys6_DnaBD"/>
</dbReference>
<dbReference type="OrthoDB" id="5392779at2759"/>
<sequence length="710" mass="81988">MSISSQLSTATTINSKEEVSVSQADKNTTNHRYKRSKNKHSCEHCKKRKIKCDSGKSSAEGCSNCVAKGIKCVVEEKEPHSNLKKKYQRKKYQRLLLETTITTPNNNIEKLNHQDPFVDFKGDEIIVDPENVLSRKIDPKRAAKLSKVLNCPFTSKDFMFEFFNTVERELTIRDLATSQCIKNLIKCGCFILPNKSKCQQYIDSYFKIYHPIYPTVAKESFLQNNTGDRLSNPESLLLLRCVLFMGCFAGAKTPKERQEAVFLFEKANMLCSANLEQVGVHIVASLLILRNKPKLMLMNNVSPEDQLVVINQTARIFGMDKDADSDETLTIEEKQLYKILFWLLVFMDKIYALTFSKNFYFDTKNRHNSVKRLTKDDFSTIGMENPESSFLAFAFELVELMDTVSELQTKANLAALKFQPFLKHVEEVDQAIKRFNEKTTKSEDDDKNYSVMLQLFVHTLNIVMQRVNLFRIFIVCNRAVHMEVSPTLAASYLESESEKLCSTNYWESLKESVFSLCKFVTKNILNYKDVLLFCQHNLNLCFHGMCHVIPFLYYTDEEVRDTAYTLLKDARPVARKLKMMDYIIWPMIDTYYFILTDVYTDPVKVNEYVRSTVVIPNCERLWKDIESNHNFDLVKSIVLHYLPPFEHPFLKINGQTRARGSSDQSSSPHSTEFREALENDNQVETETIQHPQEMPGITGSTKNGCAIWRP</sequence>
<evidence type="ECO:0000313" key="10">
    <source>
        <dbReference type="Proteomes" id="UP001165063"/>
    </source>
</evidence>
<evidence type="ECO:0000256" key="5">
    <source>
        <dbReference type="ARBA" id="ARBA00023163"/>
    </source>
</evidence>
<dbReference type="Pfam" id="PF04082">
    <property type="entry name" value="Fungal_trans"/>
    <property type="match status" value="1"/>
</dbReference>
<feature type="region of interest" description="Disordered" evidence="7">
    <location>
        <begin position="656"/>
        <end position="675"/>
    </location>
</feature>
<name>A0A9W6Z2Z5_AMBMO</name>
<dbReference type="Proteomes" id="UP001165063">
    <property type="component" value="Unassembled WGS sequence"/>
</dbReference>
<keyword evidence="5" id="KW-0804">Transcription</keyword>
<dbReference type="CDD" id="cd00067">
    <property type="entry name" value="GAL4"/>
    <property type="match status" value="1"/>
</dbReference>
<dbReference type="Pfam" id="PF00172">
    <property type="entry name" value="Zn_clus"/>
    <property type="match status" value="1"/>
</dbReference>
<evidence type="ECO:0000256" key="4">
    <source>
        <dbReference type="ARBA" id="ARBA00023125"/>
    </source>
</evidence>
<dbReference type="AlphaFoldDB" id="A0A9W6Z2Z5"/>
<keyword evidence="3" id="KW-0805">Transcription regulation</keyword>
<dbReference type="GO" id="GO:0000981">
    <property type="term" value="F:DNA-binding transcription factor activity, RNA polymerase II-specific"/>
    <property type="evidence" value="ECO:0007669"/>
    <property type="project" value="InterPro"/>
</dbReference>
<dbReference type="Gene3D" id="4.10.240.10">
    <property type="entry name" value="Zn(2)-C6 fungal-type DNA-binding domain"/>
    <property type="match status" value="1"/>
</dbReference>
<dbReference type="PANTHER" id="PTHR47171:SF3">
    <property type="entry name" value="FARA-RELATED"/>
    <property type="match status" value="1"/>
</dbReference>
<evidence type="ECO:0000259" key="8">
    <source>
        <dbReference type="PROSITE" id="PS50048"/>
    </source>
</evidence>
<reference evidence="9" key="1">
    <citation type="submission" date="2023-04" db="EMBL/GenBank/DDBJ databases">
        <title>Ambrosiozyma monospora NBRC 1965.</title>
        <authorList>
            <person name="Ichikawa N."/>
            <person name="Sato H."/>
            <person name="Tonouchi N."/>
        </authorList>
    </citation>
    <scope>NUCLEOTIDE SEQUENCE</scope>
    <source>
        <strain evidence="9">NBRC 1965</strain>
    </source>
</reference>
<keyword evidence="4" id="KW-0238">DNA-binding</keyword>
<feature type="compositionally biased region" description="Polar residues" evidence="7">
    <location>
        <begin position="656"/>
        <end position="670"/>
    </location>
</feature>
<dbReference type="PANTHER" id="PTHR47171">
    <property type="entry name" value="FARA-RELATED"/>
    <property type="match status" value="1"/>
</dbReference>
<evidence type="ECO:0000256" key="3">
    <source>
        <dbReference type="ARBA" id="ARBA00023015"/>
    </source>
</evidence>
<keyword evidence="6" id="KW-0539">Nucleus</keyword>
<feature type="compositionally biased region" description="Polar residues" evidence="7">
    <location>
        <begin position="1"/>
        <end position="27"/>
    </location>
</feature>
<dbReference type="PROSITE" id="PS00463">
    <property type="entry name" value="ZN2_CY6_FUNGAL_1"/>
    <property type="match status" value="1"/>
</dbReference>
<dbReference type="InterPro" id="IPR052073">
    <property type="entry name" value="Amide_Lactam_Regulators"/>
</dbReference>
<dbReference type="GO" id="GO:0008270">
    <property type="term" value="F:zinc ion binding"/>
    <property type="evidence" value="ECO:0007669"/>
    <property type="project" value="InterPro"/>
</dbReference>
<dbReference type="InterPro" id="IPR007219">
    <property type="entry name" value="XnlR_reg_dom"/>
</dbReference>
<evidence type="ECO:0000313" key="9">
    <source>
        <dbReference type="EMBL" id="GMG41314.1"/>
    </source>
</evidence>
<evidence type="ECO:0000256" key="6">
    <source>
        <dbReference type="ARBA" id="ARBA00023242"/>
    </source>
</evidence>
<feature type="domain" description="Zn(2)-C6 fungal-type" evidence="8">
    <location>
        <begin position="41"/>
        <end position="74"/>
    </location>
</feature>
<gene>
    <name evidence="9" type="ORF">Amon01_000650800</name>
</gene>
<organism evidence="9 10">
    <name type="scientific">Ambrosiozyma monospora</name>
    <name type="common">Yeast</name>
    <name type="synonym">Endomycopsis monosporus</name>
    <dbReference type="NCBI Taxonomy" id="43982"/>
    <lineage>
        <taxon>Eukaryota</taxon>
        <taxon>Fungi</taxon>
        <taxon>Dikarya</taxon>
        <taxon>Ascomycota</taxon>
        <taxon>Saccharomycotina</taxon>
        <taxon>Pichiomycetes</taxon>
        <taxon>Pichiales</taxon>
        <taxon>Pichiaceae</taxon>
        <taxon>Ambrosiozyma</taxon>
    </lineage>
</organism>
<protein>
    <submittedName>
        <fullName evidence="9">Unnamed protein product</fullName>
    </submittedName>
</protein>
<feature type="region of interest" description="Disordered" evidence="7">
    <location>
        <begin position="1"/>
        <end position="35"/>
    </location>
</feature>
<dbReference type="GO" id="GO:0003677">
    <property type="term" value="F:DNA binding"/>
    <property type="evidence" value="ECO:0007669"/>
    <property type="project" value="UniProtKB-KW"/>
</dbReference>
<comment type="caution">
    <text evidence="9">The sequence shown here is derived from an EMBL/GenBank/DDBJ whole genome shotgun (WGS) entry which is preliminary data.</text>
</comment>